<feature type="region of interest" description="Disordered" evidence="1">
    <location>
        <begin position="1"/>
        <end position="26"/>
    </location>
</feature>
<dbReference type="SUPFAM" id="SSF53448">
    <property type="entry name" value="Nucleotide-diphospho-sugar transferases"/>
    <property type="match status" value="1"/>
</dbReference>
<accession>A0A7G9R818</accession>
<dbReference type="Proteomes" id="UP000515947">
    <property type="component" value="Chromosome"/>
</dbReference>
<gene>
    <name evidence="2" type="ORF">H9L09_14415</name>
</gene>
<protein>
    <submittedName>
        <fullName evidence="2">Glycosyltransferase family 2 protein</fullName>
    </submittedName>
</protein>
<evidence type="ECO:0000313" key="3">
    <source>
        <dbReference type="Proteomes" id="UP000515947"/>
    </source>
</evidence>
<keyword evidence="2" id="KW-0808">Transferase</keyword>
<dbReference type="AlphaFoldDB" id="A0A7G9R818"/>
<keyword evidence="3" id="KW-1185">Reference proteome</keyword>
<dbReference type="GO" id="GO:0016740">
    <property type="term" value="F:transferase activity"/>
    <property type="evidence" value="ECO:0007669"/>
    <property type="project" value="UniProtKB-KW"/>
</dbReference>
<sequence>MSNPGAEEQGAANRPRLAKRHGRAPSGRAEPAVAVLTVARDEALMLPRWLDYYGRQVGLDNLIVFDDNSTDGSTDGLPCTVHRIPGFSGRGTFERDRVGLMSGIADGLLHTYDWVIFTDVDEFLVPDPARHDGLVSFLRSREDTLVIGATGLNVTHHPAVEGPIDTSRPVLGQRRFAKFTPIMCKPSIKQVAAPWAAASHGVLAPFRIDPELYLMHLKFHDRETLRVMAGLRRGVVDLDGRAAASNWGRGADELVSILDEVVAPVPPGSVPEFDPGQVDLDAVIVHKQKGLYRAIRRAQDATMREMPLVRIPERFFGLV</sequence>
<organism evidence="2 3">
    <name type="scientific">Nocardioides mesophilus</name>
    <dbReference type="NCBI Taxonomy" id="433659"/>
    <lineage>
        <taxon>Bacteria</taxon>
        <taxon>Bacillati</taxon>
        <taxon>Actinomycetota</taxon>
        <taxon>Actinomycetes</taxon>
        <taxon>Propionibacteriales</taxon>
        <taxon>Nocardioidaceae</taxon>
        <taxon>Nocardioides</taxon>
    </lineage>
</organism>
<reference evidence="2 3" key="1">
    <citation type="submission" date="2020-08" db="EMBL/GenBank/DDBJ databases">
        <title>Genome sequence of Nocardioides mesophilus KACC 16243T.</title>
        <authorList>
            <person name="Hyun D.-W."/>
            <person name="Bae J.-W."/>
        </authorList>
    </citation>
    <scope>NUCLEOTIDE SEQUENCE [LARGE SCALE GENOMIC DNA]</scope>
    <source>
        <strain evidence="2 3">KACC 16243</strain>
    </source>
</reference>
<dbReference type="Pfam" id="PF13704">
    <property type="entry name" value="Glyco_tranf_2_4"/>
    <property type="match status" value="1"/>
</dbReference>
<dbReference type="InterPro" id="IPR029044">
    <property type="entry name" value="Nucleotide-diphossugar_trans"/>
</dbReference>
<dbReference type="KEGG" id="nmes:H9L09_14415"/>
<proteinExistence type="predicted"/>
<name>A0A7G9R818_9ACTN</name>
<evidence type="ECO:0000313" key="2">
    <source>
        <dbReference type="EMBL" id="QNN51743.1"/>
    </source>
</evidence>
<evidence type="ECO:0000256" key="1">
    <source>
        <dbReference type="SAM" id="MobiDB-lite"/>
    </source>
</evidence>
<dbReference type="RefSeq" id="WP_187577579.1">
    <property type="nucleotide sequence ID" value="NZ_CP060713.1"/>
</dbReference>
<dbReference type="EMBL" id="CP060713">
    <property type="protein sequence ID" value="QNN51743.1"/>
    <property type="molecule type" value="Genomic_DNA"/>
</dbReference>